<dbReference type="GO" id="GO:0003677">
    <property type="term" value="F:DNA binding"/>
    <property type="evidence" value="ECO:0007669"/>
    <property type="project" value="InterPro"/>
</dbReference>
<dbReference type="InterPro" id="IPR012337">
    <property type="entry name" value="RNaseH-like_sf"/>
</dbReference>
<proteinExistence type="predicted"/>
<evidence type="ECO:0000256" key="1">
    <source>
        <dbReference type="ARBA" id="ARBA00023109"/>
    </source>
</evidence>
<organism evidence="3 4">
    <name type="scientific">Pelagibacter phage HTVC019P</name>
    <dbReference type="NCBI Taxonomy" id="1283079"/>
    <lineage>
        <taxon>Viruses</taxon>
        <taxon>Duplodnaviria</taxon>
        <taxon>Heunggongvirae</taxon>
        <taxon>Uroviricota</taxon>
        <taxon>Caudoviricetes</taxon>
        <taxon>Autographivirales</taxon>
        <taxon>Pelagivirus</taxon>
        <taxon>Pelagivirus HTVC019P</taxon>
    </lineage>
</organism>
<dbReference type="GO" id="GO:0003887">
    <property type="term" value="F:DNA-directed DNA polymerase activity"/>
    <property type="evidence" value="ECO:0007669"/>
    <property type="project" value="InterPro"/>
</dbReference>
<feature type="domain" description="DNA-directed DNA polymerase family A palm" evidence="2">
    <location>
        <begin position="340"/>
        <end position="526"/>
    </location>
</feature>
<dbReference type="SUPFAM" id="SSF56672">
    <property type="entry name" value="DNA/RNA polymerases"/>
    <property type="match status" value="1"/>
</dbReference>
<dbReference type="SMART" id="SM00482">
    <property type="entry name" value="POLAc"/>
    <property type="match status" value="1"/>
</dbReference>
<dbReference type="SUPFAM" id="SSF53098">
    <property type="entry name" value="Ribonuclease H-like"/>
    <property type="match status" value="1"/>
</dbReference>
<keyword evidence="4" id="KW-1185">Reference proteome</keyword>
<evidence type="ECO:0000313" key="3">
    <source>
        <dbReference type="EMBL" id="AGE60596.1"/>
    </source>
</evidence>
<dbReference type="InterPro" id="IPR002298">
    <property type="entry name" value="DNA_polymerase_A"/>
</dbReference>
<dbReference type="RefSeq" id="YP_007517826.1">
    <property type="nucleotide sequence ID" value="NC_020483.1"/>
</dbReference>
<dbReference type="PANTHER" id="PTHR10133:SF62">
    <property type="entry name" value="DNA POLYMERASE THETA"/>
    <property type="match status" value="1"/>
</dbReference>
<name>M1IDW3_9CAUD</name>
<dbReference type="GO" id="GO:0039693">
    <property type="term" value="P:viral DNA genome replication"/>
    <property type="evidence" value="ECO:0007669"/>
    <property type="project" value="UniProtKB-KW"/>
</dbReference>
<protein>
    <submittedName>
        <fullName evidence="3">DNA polymerase</fullName>
    </submittedName>
</protein>
<dbReference type="GO" id="GO:0006302">
    <property type="term" value="P:double-strand break repair"/>
    <property type="evidence" value="ECO:0007669"/>
    <property type="project" value="TreeGrafter"/>
</dbReference>
<dbReference type="EMBL" id="KC465901">
    <property type="protein sequence ID" value="AGE60596.1"/>
    <property type="molecule type" value="Genomic_DNA"/>
</dbReference>
<dbReference type="InterPro" id="IPR001098">
    <property type="entry name" value="DNA-dir_DNA_pol_A_palm_dom"/>
</dbReference>
<dbReference type="Gene3D" id="3.30.70.370">
    <property type="match status" value="2"/>
</dbReference>
<dbReference type="Gene3D" id="3.30.420.10">
    <property type="entry name" value="Ribonuclease H-like superfamily/Ribonuclease H"/>
    <property type="match status" value="1"/>
</dbReference>
<evidence type="ECO:0000259" key="2">
    <source>
        <dbReference type="SMART" id="SM00482"/>
    </source>
</evidence>
<dbReference type="GO" id="GO:0006261">
    <property type="term" value="P:DNA-templated DNA replication"/>
    <property type="evidence" value="ECO:0007669"/>
    <property type="project" value="InterPro"/>
</dbReference>
<evidence type="ECO:0000313" key="4">
    <source>
        <dbReference type="Proteomes" id="UP000011295"/>
    </source>
</evidence>
<accession>M1IDW3</accession>
<dbReference type="Gene3D" id="1.20.1060.10">
    <property type="entry name" value="Taq DNA Polymerase, Chain T, domain 4"/>
    <property type="match status" value="1"/>
</dbReference>
<dbReference type="GeneID" id="14697549"/>
<reference evidence="3 4" key="1">
    <citation type="journal article" date="2013" name="Nature">
        <title>Abundant SAR11 viruses in the ocean.</title>
        <authorList>
            <person name="Zhao Y."/>
            <person name="Temperton B."/>
            <person name="Thrash J.C."/>
            <person name="Schwalbach M.S."/>
            <person name="Vergin K.L."/>
            <person name="Landry Z.C."/>
            <person name="Ellisman M."/>
            <person name="Deerinck T."/>
            <person name="Sullivan M.B."/>
            <person name="Giovannoni S.J."/>
        </authorList>
    </citation>
    <scope>NUCLEOTIDE SEQUENCE [LARGE SCALE GENOMIC DNA]</scope>
</reference>
<dbReference type="InterPro" id="IPR036397">
    <property type="entry name" value="RNaseH_sf"/>
</dbReference>
<dbReference type="PANTHER" id="PTHR10133">
    <property type="entry name" value="DNA POLYMERASE I"/>
    <property type="match status" value="1"/>
</dbReference>
<dbReference type="Proteomes" id="UP000011295">
    <property type="component" value="Segment"/>
</dbReference>
<keyword evidence="1" id="KW-0235">DNA replication</keyword>
<keyword evidence="1" id="KW-1194">Viral DNA replication</keyword>
<dbReference type="Pfam" id="PF00476">
    <property type="entry name" value="DNA_pol_A"/>
    <property type="match status" value="1"/>
</dbReference>
<sequence>MRYVFDIETNGFLHLCDKVHCIVLKNIDTGEILTPSNEDAIKLLEEAELIIGHNIIKFDIPVLEKLYSATFKGKIFDTLVGTRLVYADIKESDFSKKDFPKDCIGKHSLKAWGNRIGEYKEQIETDWQTFTPEMLEYCKQDTEVTYKLYKVLEEKGYSQEAMDLEHEVASLIFKQEQHGFTFDREKAEALSVKLKARQAELAEELQGVFEPIVTERWSTKTGKKLKDQVTVFNPSSRHHVAQRLKDKYGWDAQEFTSDGKAKLDDSILSKLPYPEAKILCEHFLLNKRIAQIANGSQAWLKHERNGKIHGTCNTNSCVTSRASHSFPNLGQVPSTSAPFGKECRELFTVPEGKRLVGIDISGLEVRMLCHFMSKFDNGAYTKVVLEGDIHSETQTLAGLESRDLAKRFYYCLLYGGSVKRVAEVINKPLKEAGKVKKRFLNNLPALAKLIEGVQSAAERGYIKGLDKREIKVRNSYSSLNTLLQSAGSIVSKRWLVEFNREIKKFNNAQQVVWVHDEIQVECEEQDAEDIGKIAVECIKRAGEHFQLRVPLTGEYKISTNWSGTH</sequence>
<dbReference type="InterPro" id="IPR043502">
    <property type="entry name" value="DNA/RNA_pol_sf"/>
</dbReference>
<dbReference type="KEGG" id="vg:14697549"/>
<dbReference type="OrthoDB" id="3561at10239"/>